<dbReference type="Pfam" id="PF04107">
    <property type="entry name" value="GCS2"/>
    <property type="match status" value="1"/>
</dbReference>
<accession>A0ABT0G328</accession>
<keyword evidence="3 5" id="KW-0067">ATP-binding</keyword>
<dbReference type="SUPFAM" id="SSF55931">
    <property type="entry name" value="Glutamine synthetase/guanido kinase"/>
    <property type="match status" value="1"/>
</dbReference>
<gene>
    <name evidence="6" type="ORF">MF672_035065</name>
</gene>
<evidence type="ECO:0000313" key="7">
    <source>
        <dbReference type="Proteomes" id="UP001317259"/>
    </source>
</evidence>
<dbReference type="EMBL" id="JAKRKC020000002">
    <property type="protein sequence ID" value="MCK2218980.1"/>
    <property type="molecule type" value="Genomic_DNA"/>
</dbReference>
<evidence type="ECO:0000256" key="4">
    <source>
        <dbReference type="ARBA" id="ARBA00048819"/>
    </source>
</evidence>
<dbReference type="InterPro" id="IPR011793">
    <property type="entry name" value="YbdK"/>
</dbReference>
<dbReference type="Proteomes" id="UP001317259">
    <property type="component" value="Unassembled WGS sequence"/>
</dbReference>
<dbReference type="InterPro" id="IPR050141">
    <property type="entry name" value="GCL_type2/YbdK_subfam"/>
</dbReference>
<dbReference type="RefSeq" id="WP_247815573.1">
    <property type="nucleotide sequence ID" value="NZ_JAKRKC020000002.1"/>
</dbReference>
<comment type="catalytic activity">
    <reaction evidence="4 5">
        <text>L-cysteine + L-glutamate + ATP = gamma-L-glutamyl-L-cysteine + ADP + phosphate + H(+)</text>
        <dbReference type="Rhea" id="RHEA:13285"/>
        <dbReference type="ChEBI" id="CHEBI:15378"/>
        <dbReference type="ChEBI" id="CHEBI:29985"/>
        <dbReference type="ChEBI" id="CHEBI:30616"/>
        <dbReference type="ChEBI" id="CHEBI:35235"/>
        <dbReference type="ChEBI" id="CHEBI:43474"/>
        <dbReference type="ChEBI" id="CHEBI:58173"/>
        <dbReference type="ChEBI" id="CHEBI:456216"/>
        <dbReference type="EC" id="6.3.2.2"/>
    </reaction>
</comment>
<evidence type="ECO:0000256" key="5">
    <source>
        <dbReference type="HAMAP-Rule" id="MF_01609"/>
    </source>
</evidence>
<sequence>MGARGNVPVFRRGGAMDAGGTFTAATATGPSRPRGPRAARRLTLGVEEEFVLLGRADGAPALRAPEVLALLDGDPRVKHELMRYQLETVTGVCESLEQVGEELTAMRLLAARAAAEVGCHLAATGVAPRTPPGLPAVTPDPRYAVLVERSRPLAGSFGTCGCHVHVGMPSRELGVRILARLRPHLATLLAVSANSPVQADRDTGWASRRYRLWSRFPSARPPGVWWSAADYDAAVDRLLRTGRALDERGVYFHARLSPRYPTIELRVMDTCLSAADAVLVAGLARALVALAIEDEERGLPLPAPRQHRVVRQLRAAARHGLGARALDPSTGRPATHRRLLAALADRLPDPDPVARLLDRLALHGTGADRQRALLARAAGPADFARLLAGETVRQGR</sequence>
<comment type="caution">
    <text evidence="6">The sequence shown here is derived from an EMBL/GenBank/DDBJ whole genome shotgun (WGS) entry which is preliminary data.</text>
</comment>
<dbReference type="EC" id="6.3.2.2" evidence="5"/>
<proteinExistence type="inferred from homology"/>
<dbReference type="InterPro" id="IPR006336">
    <property type="entry name" value="GCS2"/>
</dbReference>
<dbReference type="PANTHER" id="PTHR36510">
    <property type="entry name" value="GLUTAMATE--CYSTEINE LIGASE 2-RELATED"/>
    <property type="match status" value="1"/>
</dbReference>
<evidence type="ECO:0000256" key="2">
    <source>
        <dbReference type="ARBA" id="ARBA00022741"/>
    </source>
</evidence>
<reference evidence="6 7" key="1">
    <citation type="submission" date="2022-04" db="EMBL/GenBank/DDBJ databases">
        <title>Genome draft of Actinomadura sp. ATCC 31491.</title>
        <authorList>
            <person name="Shi X."/>
            <person name="Du Y."/>
        </authorList>
    </citation>
    <scope>NUCLEOTIDE SEQUENCE [LARGE SCALE GENOMIC DNA]</scope>
    <source>
        <strain evidence="6 7">ATCC 31491</strain>
    </source>
</reference>
<dbReference type="HAMAP" id="MF_01609">
    <property type="entry name" value="Glu_cys_ligase_2"/>
    <property type="match status" value="1"/>
</dbReference>
<keyword evidence="7" id="KW-1185">Reference proteome</keyword>
<comment type="similarity">
    <text evidence="5">Belongs to the glutamate--cysteine ligase type 2 family. YbdK subfamily.</text>
</comment>
<comment type="function">
    <text evidence="5">ATP-dependent carboxylate-amine ligase which exhibits weak glutamate--cysteine ligase activity.</text>
</comment>
<organism evidence="6 7">
    <name type="scientific">Actinomadura luzonensis</name>
    <dbReference type="NCBI Taxonomy" id="2805427"/>
    <lineage>
        <taxon>Bacteria</taxon>
        <taxon>Bacillati</taxon>
        <taxon>Actinomycetota</taxon>
        <taxon>Actinomycetes</taxon>
        <taxon>Streptosporangiales</taxon>
        <taxon>Thermomonosporaceae</taxon>
        <taxon>Actinomadura</taxon>
    </lineage>
</organism>
<name>A0ABT0G328_9ACTN</name>
<keyword evidence="1 5" id="KW-0436">Ligase</keyword>
<evidence type="ECO:0000256" key="1">
    <source>
        <dbReference type="ARBA" id="ARBA00022598"/>
    </source>
</evidence>
<protein>
    <recommendedName>
        <fullName evidence="5">Putative glutamate--cysteine ligase 2</fullName>
        <ecNumber evidence="5">6.3.2.2</ecNumber>
    </recommendedName>
    <alternativeName>
        <fullName evidence="5">Gamma-glutamylcysteine synthetase 2</fullName>
        <shortName evidence="5">GCS 2</shortName>
        <shortName evidence="5">Gamma-GCS 2</shortName>
    </alternativeName>
</protein>
<dbReference type="Gene3D" id="3.30.590.20">
    <property type="match status" value="1"/>
</dbReference>
<keyword evidence="2 5" id="KW-0547">Nucleotide-binding</keyword>
<evidence type="ECO:0000256" key="3">
    <source>
        <dbReference type="ARBA" id="ARBA00022840"/>
    </source>
</evidence>
<dbReference type="InterPro" id="IPR014746">
    <property type="entry name" value="Gln_synth/guanido_kin_cat_dom"/>
</dbReference>
<dbReference type="PANTHER" id="PTHR36510:SF1">
    <property type="entry name" value="GLUTAMATE--CYSTEINE LIGASE 2-RELATED"/>
    <property type="match status" value="1"/>
</dbReference>
<evidence type="ECO:0000313" key="6">
    <source>
        <dbReference type="EMBL" id="MCK2218980.1"/>
    </source>
</evidence>
<dbReference type="NCBIfam" id="TIGR02050">
    <property type="entry name" value="gshA_cyan_rel"/>
    <property type="match status" value="1"/>
</dbReference>
<dbReference type="GO" id="GO:0016874">
    <property type="term" value="F:ligase activity"/>
    <property type="evidence" value="ECO:0007669"/>
    <property type="project" value="UniProtKB-KW"/>
</dbReference>